<reference evidence="4 5" key="1">
    <citation type="journal article" date="2011" name="Science">
        <title>The Selaginella genome identifies genetic changes associated with the evolution of vascular plants.</title>
        <authorList>
            <person name="Banks J.A."/>
            <person name="Nishiyama T."/>
            <person name="Hasebe M."/>
            <person name="Bowman J.L."/>
            <person name="Gribskov M."/>
            <person name="dePamphilis C."/>
            <person name="Albert V.A."/>
            <person name="Aono N."/>
            <person name="Aoyama T."/>
            <person name="Ambrose B.A."/>
            <person name="Ashton N.W."/>
            <person name="Axtell M.J."/>
            <person name="Barker E."/>
            <person name="Barker M.S."/>
            <person name="Bennetzen J.L."/>
            <person name="Bonawitz N.D."/>
            <person name="Chapple C."/>
            <person name="Cheng C."/>
            <person name="Correa L.G."/>
            <person name="Dacre M."/>
            <person name="DeBarry J."/>
            <person name="Dreyer I."/>
            <person name="Elias M."/>
            <person name="Engstrom E.M."/>
            <person name="Estelle M."/>
            <person name="Feng L."/>
            <person name="Finet C."/>
            <person name="Floyd S.K."/>
            <person name="Frommer W.B."/>
            <person name="Fujita T."/>
            <person name="Gramzow L."/>
            <person name="Gutensohn M."/>
            <person name="Harholt J."/>
            <person name="Hattori M."/>
            <person name="Heyl A."/>
            <person name="Hirai T."/>
            <person name="Hiwatashi Y."/>
            <person name="Ishikawa M."/>
            <person name="Iwata M."/>
            <person name="Karol K.G."/>
            <person name="Koehler B."/>
            <person name="Kolukisaoglu U."/>
            <person name="Kubo M."/>
            <person name="Kurata T."/>
            <person name="Lalonde S."/>
            <person name="Li K."/>
            <person name="Li Y."/>
            <person name="Litt A."/>
            <person name="Lyons E."/>
            <person name="Manning G."/>
            <person name="Maruyama T."/>
            <person name="Michael T.P."/>
            <person name="Mikami K."/>
            <person name="Miyazaki S."/>
            <person name="Morinaga S."/>
            <person name="Murata T."/>
            <person name="Mueller-Roeber B."/>
            <person name="Nelson D.R."/>
            <person name="Obara M."/>
            <person name="Oguri Y."/>
            <person name="Olmstead R.G."/>
            <person name="Onodera N."/>
            <person name="Petersen B.L."/>
            <person name="Pils B."/>
            <person name="Prigge M."/>
            <person name="Rensing S.A."/>
            <person name="Riano-Pachon D.M."/>
            <person name="Roberts A.W."/>
            <person name="Sato Y."/>
            <person name="Scheller H.V."/>
            <person name="Schulz B."/>
            <person name="Schulz C."/>
            <person name="Shakirov E.V."/>
            <person name="Shibagaki N."/>
            <person name="Shinohara N."/>
            <person name="Shippen D.E."/>
            <person name="Soerensen I."/>
            <person name="Sotooka R."/>
            <person name="Sugimoto N."/>
            <person name="Sugita M."/>
            <person name="Sumikawa N."/>
            <person name="Tanurdzic M."/>
            <person name="Theissen G."/>
            <person name="Ulvskov P."/>
            <person name="Wakazuki S."/>
            <person name="Weng J.K."/>
            <person name="Willats W.W."/>
            <person name="Wipf D."/>
            <person name="Wolf P.G."/>
            <person name="Yang L."/>
            <person name="Zimmer A.D."/>
            <person name="Zhu Q."/>
            <person name="Mitros T."/>
            <person name="Hellsten U."/>
            <person name="Loque D."/>
            <person name="Otillar R."/>
            <person name="Salamov A."/>
            <person name="Schmutz J."/>
            <person name="Shapiro H."/>
            <person name="Lindquist E."/>
            <person name="Lucas S."/>
            <person name="Rokhsar D."/>
            <person name="Grigoriev I.V."/>
        </authorList>
    </citation>
    <scope>NUCLEOTIDE SEQUENCE [LARGE SCALE GENOMIC DNA]</scope>
</reference>
<dbReference type="Pfam" id="PF01535">
    <property type="entry name" value="PPR"/>
    <property type="match status" value="1"/>
</dbReference>
<sequence length="120" mass="13169">MENARLMLDETLANDVVPSERIYTAFTEGYARTGDVEKAFGVFQRAIDVVAYGALLKACCNSGAMHGAAEVFQQITDAGLKHNQITYCTMLDGWAKQTICKSMVFILIQSATRPLSRLVS</sequence>
<proteinExistence type="inferred from homology"/>
<dbReference type="PANTHER" id="PTHR47939">
    <property type="entry name" value="MEMBRANE-ASSOCIATED SALT-INDUCIBLE PROTEIN-LIKE"/>
    <property type="match status" value="1"/>
</dbReference>
<dbReference type="EMBL" id="GL377945">
    <property type="protein sequence ID" value="EFJ04343.1"/>
    <property type="molecule type" value="Genomic_DNA"/>
</dbReference>
<evidence type="ECO:0000256" key="3">
    <source>
        <dbReference type="PROSITE-ProRule" id="PRU00708"/>
    </source>
</evidence>
<evidence type="ECO:0008006" key="6">
    <source>
        <dbReference type="Google" id="ProtNLM"/>
    </source>
</evidence>
<protein>
    <recommendedName>
        <fullName evidence="6">Pentacotripeptide-repeat region of PRORP domain-containing protein</fullName>
    </recommendedName>
</protein>
<dbReference type="Gramene" id="EFJ04343">
    <property type="protein sequence ID" value="EFJ04343"/>
    <property type="gene ID" value="SELMODRAFT_432504"/>
</dbReference>
<dbReference type="KEGG" id="smo:SELMODRAFT_432504"/>
<accession>D8TG73</accession>
<name>D8TG73_SELML</name>
<organism evidence="5">
    <name type="scientific">Selaginella moellendorffii</name>
    <name type="common">Spikemoss</name>
    <dbReference type="NCBI Taxonomy" id="88036"/>
    <lineage>
        <taxon>Eukaryota</taxon>
        <taxon>Viridiplantae</taxon>
        <taxon>Streptophyta</taxon>
        <taxon>Embryophyta</taxon>
        <taxon>Tracheophyta</taxon>
        <taxon>Lycopodiopsida</taxon>
        <taxon>Selaginellales</taxon>
        <taxon>Selaginellaceae</taxon>
        <taxon>Selaginella</taxon>
    </lineage>
</organism>
<dbReference type="InterPro" id="IPR002885">
    <property type="entry name" value="PPR_rpt"/>
</dbReference>
<dbReference type="InterPro" id="IPR050667">
    <property type="entry name" value="PPR-containing_protein"/>
</dbReference>
<dbReference type="PANTHER" id="PTHR47939:SF1">
    <property type="entry name" value="OS04G0684500 PROTEIN"/>
    <property type="match status" value="1"/>
</dbReference>
<evidence type="ECO:0000256" key="1">
    <source>
        <dbReference type="ARBA" id="ARBA00007626"/>
    </source>
</evidence>
<evidence type="ECO:0000313" key="5">
    <source>
        <dbReference type="Proteomes" id="UP000001514"/>
    </source>
</evidence>
<dbReference type="InParanoid" id="D8TG73"/>
<evidence type="ECO:0000313" key="4">
    <source>
        <dbReference type="EMBL" id="EFJ04343.1"/>
    </source>
</evidence>
<dbReference type="InterPro" id="IPR011990">
    <property type="entry name" value="TPR-like_helical_dom_sf"/>
</dbReference>
<keyword evidence="5" id="KW-1185">Reference proteome</keyword>
<dbReference type="PROSITE" id="PS51375">
    <property type="entry name" value="PPR"/>
    <property type="match status" value="1"/>
</dbReference>
<dbReference type="HOGENOM" id="CLU_2053738_0_0_1"/>
<dbReference type="Pfam" id="PF13041">
    <property type="entry name" value="PPR_2"/>
    <property type="match status" value="1"/>
</dbReference>
<dbReference type="Proteomes" id="UP000001514">
    <property type="component" value="Unassembled WGS sequence"/>
</dbReference>
<gene>
    <name evidence="4" type="ORF">SELMODRAFT_432504</name>
</gene>
<dbReference type="AlphaFoldDB" id="D8TG73"/>
<dbReference type="eggNOG" id="KOG4197">
    <property type="taxonomic scope" value="Eukaryota"/>
</dbReference>
<comment type="similarity">
    <text evidence="1">Belongs to the PPR family. P subfamily.</text>
</comment>
<keyword evidence="2" id="KW-0677">Repeat</keyword>
<dbReference type="Gene3D" id="1.25.40.10">
    <property type="entry name" value="Tetratricopeptide repeat domain"/>
    <property type="match status" value="1"/>
</dbReference>
<feature type="repeat" description="PPR" evidence="3">
    <location>
        <begin position="48"/>
        <end position="82"/>
    </location>
</feature>
<dbReference type="NCBIfam" id="TIGR00756">
    <property type="entry name" value="PPR"/>
    <property type="match status" value="2"/>
</dbReference>
<evidence type="ECO:0000256" key="2">
    <source>
        <dbReference type="ARBA" id="ARBA00022737"/>
    </source>
</evidence>